<dbReference type="Gene3D" id="3.40.190.170">
    <property type="entry name" value="Bacterial extracellular solute-binding protein, family 7"/>
    <property type="match status" value="1"/>
</dbReference>
<dbReference type="AlphaFoldDB" id="A0A5J5I381"/>
<proteinExistence type="predicted"/>
<dbReference type="PANTHER" id="PTHR33376">
    <property type="match status" value="1"/>
</dbReference>
<dbReference type="OrthoDB" id="1646at2"/>
<sequence length="353" mass="38723">MNKKFKFALTGILASMLMVSACSSGSTSGESKGDGEVKPIEFKFGSMDSPDHVQNAEAFTTFAEDVKGLTDGRVTFEMYTGGSLGGPKDTLENIKTGIMDVGRGIHGYNAGTFEAQSVMLLPFMADGNAEELSIVTQKLHDQFPEIQEEYSDVKLLWVHAADPYAIITKGKAVRSFKDMKGLKLRTPSTEGSEMIEAWGATPVSIPAPEIYDAMQKGVIDGGILPIAAIKDFNLTDLVDYVTIGNFNTNLFYVSMNKDSWNKISPEDQKLIEEKYLGLPMAKQAGQAFDGQKERAEKEAKDAGAEFITLPEEELTKFKESAQTVTDSWIEKMDKKGIDGQKIYDEAVKLIESK</sequence>
<dbReference type="Pfam" id="PF03480">
    <property type="entry name" value="DctP"/>
    <property type="match status" value="1"/>
</dbReference>
<evidence type="ECO:0000313" key="4">
    <source>
        <dbReference type="Proteomes" id="UP000326671"/>
    </source>
</evidence>
<name>A0A5J5I381_9BACI</name>
<evidence type="ECO:0000313" key="3">
    <source>
        <dbReference type="EMBL" id="KAA9030687.1"/>
    </source>
</evidence>
<accession>A0A5J5I381</accession>
<organism evidence="3 4">
    <name type="scientific">Niallia endozanthoxylica</name>
    <dbReference type="NCBI Taxonomy" id="2036016"/>
    <lineage>
        <taxon>Bacteria</taxon>
        <taxon>Bacillati</taxon>
        <taxon>Bacillota</taxon>
        <taxon>Bacilli</taxon>
        <taxon>Bacillales</taxon>
        <taxon>Bacillaceae</taxon>
        <taxon>Niallia</taxon>
    </lineage>
</organism>
<reference evidence="3 4" key="1">
    <citation type="submission" date="2019-09" db="EMBL/GenBank/DDBJ databases">
        <title>Whole genome sequences of isolates from the Mars Exploration Rovers.</title>
        <authorList>
            <person name="Seuylemezian A."/>
            <person name="Vaishampayan P."/>
        </authorList>
    </citation>
    <scope>NUCLEOTIDE SEQUENCE [LARGE SCALE GENOMIC DNA]</scope>
    <source>
        <strain evidence="3 4">MER_TA_151</strain>
    </source>
</reference>
<keyword evidence="4" id="KW-1185">Reference proteome</keyword>
<dbReference type="GO" id="GO:0055085">
    <property type="term" value="P:transmembrane transport"/>
    <property type="evidence" value="ECO:0007669"/>
    <property type="project" value="InterPro"/>
</dbReference>
<dbReference type="Proteomes" id="UP000326671">
    <property type="component" value="Unassembled WGS sequence"/>
</dbReference>
<dbReference type="InterPro" id="IPR018389">
    <property type="entry name" value="DctP_fam"/>
</dbReference>
<dbReference type="PANTHER" id="PTHR33376:SF15">
    <property type="entry name" value="BLL6794 PROTEIN"/>
    <property type="match status" value="1"/>
</dbReference>
<dbReference type="CDD" id="cd13665">
    <property type="entry name" value="PBP2_TRAP_Dctp3_4"/>
    <property type="match status" value="1"/>
</dbReference>
<dbReference type="EMBL" id="VYKL01000006">
    <property type="protein sequence ID" value="KAA9030687.1"/>
    <property type="molecule type" value="Genomic_DNA"/>
</dbReference>
<dbReference type="PROSITE" id="PS51257">
    <property type="entry name" value="PROKAR_LIPOPROTEIN"/>
    <property type="match status" value="1"/>
</dbReference>
<evidence type="ECO:0000256" key="1">
    <source>
        <dbReference type="ARBA" id="ARBA00022729"/>
    </source>
</evidence>
<dbReference type="NCBIfam" id="NF037995">
    <property type="entry name" value="TRAP_S1"/>
    <property type="match status" value="1"/>
</dbReference>
<feature type="signal peptide" evidence="2">
    <location>
        <begin position="1"/>
        <end position="21"/>
    </location>
</feature>
<dbReference type="InterPro" id="IPR038404">
    <property type="entry name" value="TRAP_DctP_sf"/>
</dbReference>
<gene>
    <name evidence="3" type="ORF">F4V44_02055</name>
</gene>
<dbReference type="SUPFAM" id="SSF53850">
    <property type="entry name" value="Periplasmic binding protein-like II"/>
    <property type="match status" value="1"/>
</dbReference>
<keyword evidence="1 2" id="KW-0732">Signal</keyword>
<feature type="chain" id="PRO_5038428843" evidence="2">
    <location>
        <begin position="22"/>
        <end position="353"/>
    </location>
</feature>
<protein>
    <submittedName>
        <fullName evidence="3">TRAP transporter substrate-binding protein</fullName>
    </submittedName>
</protein>
<evidence type="ECO:0000256" key="2">
    <source>
        <dbReference type="SAM" id="SignalP"/>
    </source>
</evidence>
<comment type="caution">
    <text evidence="3">The sequence shown here is derived from an EMBL/GenBank/DDBJ whole genome shotgun (WGS) entry which is preliminary data.</text>
</comment>